<keyword evidence="2 5" id="KW-0812">Transmembrane</keyword>
<keyword evidence="4 5" id="KW-0472">Membrane</keyword>
<dbReference type="CDD" id="cd06261">
    <property type="entry name" value="TM_PBP2"/>
    <property type="match status" value="1"/>
</dbReference>
<dbReference type="InterPro" id="IPR035906">
    <property type="entry name" value="MetI-like_sf"/>
</dbReference>
<proteinExistence type="inferred from homology"/>
<comment type="caution">
    <text evidence="7">The sequence shown here is derived from an EMBL/GenBank/DDBJ whole genome shotgun (WGS) entry which is preliminary data.</text>
</comment>
<feature type="transmembrane region" description="Helical" evidence="5">
    <location>
        <begin position="478"/>
        <end position="499"/>
    </location>
</feature>
<feature type="transmembrane region" description="Helical" evidence="5">
    <location>
        <begin position="540"/>
        <end position="560"/>
    </location>
</feature>
<dbReference type="PANTHER" id="PTHR42727">
    <property type="entry name" value="PHOSPHATE TRANSPORT SYSTEM PERMEASE PROTEIN"/>
    <property type="match status" value="1"/>
</dbReference>
<dbReference type="RefSeq" id="WP_308984785.1">
    <property type="nucleotide sequence ID" value="NZ_JARXIC010000010.1"/>
</dbReference>
<accession>A0ABU1AKD5</accession>
<feature type="transmembrane region" description="Helical" evidence="5">
    <location>
        <begin position="681"/>
        <end position="702"/>
    </location>
</feature>
<evidence type="ECO:0000259" key="6">
    <source>
        <dbReference type="PROSITE" id="PS50928"/>
    </source>
</evidence>
<evidence type="ECO:0000256" key="5">
    <source>
        <dbReference type="RuleBase" id="RU363032"/>
    </source>
</evidence>
<feature type="transmembrane region" description="Helical" evidence="5">
    <location>
        <begin position="634"/>
        <end position="652"/>
    </location>
</feature>
<dbReference type="Pfam" id="PF00528">
    <property type="entry name" value="BPD_transp_1"/>
    <property type="match status" value="1"/>
</dbReference>
<evidence type="ECO:0000256" key="1">
    <source>
        <dbReference type="ARBA" id="ARBA00004651"/>
    </source>
</evidence>
<protein>
    <submittedName>
        <fullName evidence="7">ABC transporter permease subunit</fullName>
    </submittedName>
</protein>
<reference evidence="7 8" key="1">
    <citation type="submission" date="2023-04" db="EMBL/GenBank/DDBJ databases">
        <title>A novel bacteria isolated from coastal sediment.</title>
        <authorList>
            <person name="Liu X.-J."/>
            <person name="Du Z.-J."/>
        </authorList>
    </citation>
    <scope>NUCLEOTIDE SEQUENCE [LARGE SCALE GENOMIC DNA]</scope>
    <source>
        <strain evidence="7 8">SDUM461004</strain>
    </source>
</reference>
<feature type="transmembrane region" description="Helical" evidence="5">
    <location>
        <begin position="34"/>
        <end position="56"/>
    </location>
</feature>
<dbReference type="PANTHER" id="PTHR42727:SF1">
    <property type="entry name" value="PHOSPHATE TRANSPORT SYSTEM PERMEASE"/>
    <property type="match status" value="1"/>
</dbReference>
<evidence type="ECO:0000313" key="8">
    <source>
        <dbReference type="Proteomes" id="UP001243717"/>
    </source>
</evidence>
<dbReference type="EMBL" id="JARXIC010000010">
    <property type="protein sequence ID" value="MDQ8194305.1"/>
    <property type="molecule type" value="Genomic_DNA"/>
</dbReference>
<keyword evidence="8" id="KW-1185">Reference proteome</keyword>
<sequence length="782" mass="86672">MSSTSNNPSEERFTVARTTLILDRLMTGVIKGGGWLVMLAVFAIFAFIFVQILPLFGHPEVKSVGKVAIPLEEVAVMGVDEWGELPFFLSQSGQLHFTDLPRDVETRTYERVGGDQTSLALGPRGLFEVDTKLPEKNWTAFYYDAYKGEIALGSEDGRVALLHLDYKAEFLADAPRTVVPQVKSELLPALSQSNAPVRQLAFYESTTNRAIGTLQETADGETIVTLQTYVVKSSLFGAPKMVADAQIDLGHGITDEKPERLLIGGQGDRILLTTEGGWLYYLRLNKGQLERVQKLQPFADLDDTSIHSINWLLGKQSVILTSKSGANITLASYLDEAAGQILYTKIKDFPALDAGGANDFSPAQRNRGFLISNEHQLSLRYSTTGDVRWETDTDFPLQKIALGPRWDSIFTFDAQQNLHVYAVDDPHPNAGAKAFFGKIWYEGKSEPEYDWQSSSGTSDFEPKLSIVPLFFGSIKGTFYAMLFAMPIAILAAIYVSQYLKPEAKRYIKPAMEIMASLPSVVLGFLAALWLAPLIEDRVPSILLMLIAVPLSAAMLGYFWGRMPQTVRNRIRPGSEWMVILPVVLIVGYLSWQLGPTLESVLFRVYDPDLGVKAGNFRLWWTETTGVSFEQRNSLVVGLMMGFAVIPIIFTISEDALTNVPPYLTSASLALGASRWQTTWRVILPTASPGIFSATIIGFGRAVGETMILLMATGNTPIMEWNIFNGMRTLAANIAVELPEAPQYSTLYRTLFLGAMALFLLTFILNTIAEVTRQHLREKYKTI</sequence>
<evidence type="ECO:0000313" key="7">
    <source>
        <dbReference type="EMBL" id="MDQ8194305.1"/>
    </source>
</evidence>
<feature type="transmembrane region" description="Helical" evidence="5">
    <location>
        <begin position="746"/>
        <end position="768"/>
    </location>
</feature>
<feature type="domain" description="ABC transmembrane type-1" evidence="6">
    <location>
        <begin position="470"/>
        <end position="768"/>
    </location>
</feature>
<dbReference type="Gene3D" id="1.10.3720.10">
    <property type="entry name" value="MetI-like"/>
    <property type="match status" value="2"/>
</dbReference>
<dbReference type="SUPFAM" id="SSF161098">
    <property type="entry name" value="MetI-like"/>
    <property type="match status" value="2"/>
</dbReference>
<evidence type="ECO:0000256" key="2">
    <source>
        <dbReference type="ARBA" id="ARBA00022692"/>
    </source>
</evidence>
<evidence type="ECO:0000256" key="4">
    <source>
        <dbReference type="ARBA" id="ARBA00023136"/>
    </source>
</evidence>
<dbReference type="Proteomes" id="UP001243717">
    <property type="component" value="Unassembled WGS sequence"/>
</dbReference>
<name>A0ABU1AKD5_9BACT</name>
<organism evidence="7 8">
    <name type="scientific">Thalassobacterium sedimentorum</name>
    <dbReference type="NCBI Taxonomy" id="3041258"/>
    <lineage>
        <taxon>Bacteria</taxon>
        <taxon>Pseudomonadati</taxon>
        <taxon>Verrucomicrobiota</taxon>
        <taxon>Opitutia</taxon>
        <taxon>Puniceicoccales</taxon>
        <taxon>Coraliomargaritaceae</taxon>
        <taxon>Thalassobacterium</taxon>
    </lineage>
</organism>
<comment type="similarity">
    <text evidence="5">Belongs to the binding-protein-dependent transport system permease family.</text>
</comment>
<evidence type="ECO:0000256" key="3">
    <source>
        <dbReference type="ARBA" id="ARBA00022989"/>
    </source>
</evidence>
<keyword evidence="3 5" id="KW-1133">Transmembrane helix</keyword>
<feature type="transmembrane region" description="Helical" evidence="5">
    <location>
        <begin position="572"/>
        <end position="591"/>
    </location>
</feature>
<keyword evidence="5" id="KW-0813">Transport</keyword>
<feature type="transmembrane region" description="Helical" evidence="5">
    <location>
        <begin position="511"/>
        <end position="534"/>
    </location>
</feature>
<dbReference type="InterPro" id="IPR000515">
    <property type="entry name" value="MetI-like"/>
</dbReference>
<gene>
    <name evidence="7" type="ORF">QEH59_07705</name>
</gene>
<dbReference type="PROSITE" id="PS50928">
    <property type="entry name" value="ABC_TM1"/>
    <property type="match status" value="1"/>
</dbReference>
<comment type="subcellular location">
    <subcellularLocation>
        <location evidence="1 5">Cell membrane</location>
        <topology evidence="1 5">Multi-pass membrane protein</topology>
    </subcellularLocation>
</comment>